<feature type="transmembrane region" description="Helical" evidence="3">
    <location>
        <begin position="88"/>
        <end position="106"/>
    </location>
</feature>
<feature type="transmembrane region" description="Helical" evidence="3">
    <location>
        <begin position="12"/>
        <end position="33"/>
    </location>
</feature>
<organism evidence="5 6">
    <name type="scientific">Halalkalibacter kiskunsagensis</name>
    <dbReference type="NCBI Taxonomy" id="1548599"/>
    <lineage>
        <taxon>Bacteria</taxon>
        <taxon>Bacillati</taxon>
        <taxon>Bacillota</taxon>
        <taxon>Bacilli</taxon>
        <taxon>Bacillales</taxon>
        <taxon>Bacillaceae</taxon>
        <taxon>Halalkalibacter</taxon>
    </lineage>
</organism>
<dbReference type="InterPro" id="IPR050879">
    <property type="entry name" value="Acyltransferase_3"/>
</dbReference>
<dbReference type="Proteomes" id="UP001589838">
    <property type="component" value="Unassembled WGS sequence"/>
</dbReference>
<comment type="caution">
    <text evidence="5">The sequence shown here is derived from an EMBL/GenBank/DDBJ whole genome shotgun (WGS) entry which is preliminary data.</text>
</comment>
<feature type="domain" description="Acyltransferase 3" evidence="4">
    <location>
        <begin position="16"/>
        <end position="325"/>
    </location>
</feature>
<evidence type="ECO:0000256" key="2">
    <source>
        <dbReference type="ARBA" id="ARBA00007400"/>
    </source>
</evidence>
<evidence type="ECO:0000313" key="6">
    <source>
        <dbReference type="Proteomes" id="UP001589838"/>
    </source>
</evidence>
<evidence type="ECO:0000256" key="3">
    <source>
        <dbReference type="SAM" id="Phobius"/>
    </source>
</evidence>
<keyword evidence="3" id="KW-0472">Membrane</keyword>
<evidence type="ECO:0000256" key="1">
    <source>
        <dbReference type="ARBA" id="ARBA00004370"/>
    </source>
</evidence>
<protein>
    <submittedName>
        <fullName evidence="5">Acyltransferase family protein</fullName>
        <ecNumber evidence="5">2.3.-.-</ecNumber>
    </submittedName>
</protein>
<comment type="subcellular location">
    <subcellularLocation>
        <location evidence="1">Membrane</location>
    </subcellularLocation>
</comment>
<dbReference type="InterPro" id="IPR002656">
    <property type="entry name" value="Acyl_transf_3_dom"/>
</dbReference>
<feature type="transmembrane region" description="Helical" evidence="3">
    <location>
        <begin position="134"/>
        <end position="154"/>
    </location>
</feature>
<comment type="similarity">
    <text evidence="2">Belongs to the acyltransferase 3 family.</text>
</comment>
<sequence>MRENNRKRLNIIQSYRGIAAILILISHVSVIYHDFEKYNFSFFYALNRSGGVDFFFVLSGFLIYYIYSRDFGIEGKAKEFIIKRLVRIYPLVWFFTLLSLPVYFLFDSFGNGHETQFTVILKSLLLLPQDQDPVLGATWSLVHVVLFYLIFTLYMNKKKTMKWIIITWTICILINNFYTTTSLNSQNYFINFLLSMFNLEFLIGCICAYLILKYNIQLKYSVLLIILGILGFLISWMNQYLTLGIDNVLFYGVSSALLIIGTSSIDRNYNSNIPKMFNVLGNASYSIIVTNLPIIILTVKVFNVLGVYLIIGYSFSVLLTIIVAIMGGVVVHFLIEKPLTRKLNYIIIKQSNRKGLKVA</sequence>
<feature type="transmembrane region" description="Helical" evidence="3">
    <location>
        <begin position="218"/>
        <end position="236"/>
    </location>
</feature>
<feature type="transmembrane region" description="Helical" evidence="3">
    <location>
        <begin position="161"/>
        <end position="178"/>
    </location>
</feature>
<keyword evidence="5" id="KW-0808">Transferase</keyword>
<keyword evidence="3" id="KW-0812">Transmembrane</keyword>
<feature type="transmembrane region" description="Helical" evidence="3">
    <location>
        <begin position="305"/>
        <end position="335"/>
    </location>
</feature>
<dbReference type="GO" id="GO:0016746">
    <property type="term" value="F:acyltransferase activity"/>
    <property type="evidence" value="ECO:0007669"/>
    <property type="project" value="UniProtKB-KW"/>
</dbReference>
<dbReference type="EMBL" id="JBHLUX010000029">
    <property type="protein sequence ID" value="MFC0471077.1"/>
    <property type="molecule type" value="Genomic_DNA"/>
</dbReference>
<name>A0ABV6KDM7_9BACI</name>
<evidence type="ECO:0000313" key="5">
    <source>
        <dbReference type="EMBL" id="MFC0471077.1"/>
    </source>
</evidence>
<feature type="transmembrane region" description="Helical" evidence="3">
    <location>
        <begin position="190"/>
        <end position="211"/>
    </location>
</feature>
<gene>
    <name evidence="5" type="ORF">ACFFHM_11435</name>
</gene>
<feature type="transmembrane region" description="Helical" evidence="3">
    <location>
        <begin position="277"/>
        <end position="299"/>
    </location>
</feature>
<keyword evidence="5" id="KW-0012">Acyltransferase</keyword>
<dbReference type="PANTHER" id="PTHR23028:SF131">
    <property type="entry name" value="BLR2367 PROTEIN"/>
    <property type="match status" value="1"/>
</dbReference>
<evidence type="ECO:0000259" key="4">
    <source>
        <dbReference type="Pfam" id="PF01757"/>
    </source>
</evidence>
<feature type="transmembrane region" description="Helical" evidence="3">
    <location>
        <begin position="45"/>
        <end position="67"/>
    </location>
</feature>
<proteinExistence type="inferred from homology"/>
<dbReference type="Pfam" id="PF01757">
    <property type="entry name" value="Acyl_transf_3"/>
    <property type="match status" value="1"/>
</dbReference>
<dbReference type="RefSeq" id="WP_335958397.1">
    <property type="nucleotide sequence ID" value="NZ_JAXBLX010000001.1"/>
</dbReference>
<accession>A0ABV6KDM7</accession>
<keyword evidence="6" id="KW-1185">Reference proteome</keyword>
<dbReference type="EC" id="2.3.-.-" evidence="5"/>
<reference evidence="5 6" key="1">
    <citation type="submission" date="2024-09" db="EMBL/GenBank/DDBJ databases">
        <authorList>
            <person name="Sun Q."/>
            <person name="Mori K."/>
        </authorList>
    </citation>
    <scope>NUCLEOTIDE SEQUENCE [LARGE SCALE GENOMIC DNA]</scope>
    <source>
        <strain evidence="5 6">NCAIM B.02610</strain>
    </source>
</reference>
<feature type="transmembrane region" description="Helical" evidence="3">
    <location>
        <begin position="248"/>
        <end position="265"/>
    </location>
</feature>
<keyword evidence="3" id="KW-1133">Transmembrane helix</keyword>
<dbReference type="PANTHER" id="PTHR23028">
    <property type="entry name" value="ACETYLTRANSFERASE"/>
    <property type="match status" value="1"/>
</dbReference>